<dbReference type="AlphaFoldDB" id="A0A378JR39"/>
<name>A0A378JR39_9GAMM</name>
<feature type="region of interest" description="Disordered" evidence="1">
    <location>
        <begin position="1"/>
        <end position="40"/>
    </location>
</feature>
<dbReference type="EMBL" id="UGOD01000001">
    <property type="protein sequence ID" value="STX52649.1"/>
    <property type="molecule type" value="Genomic_DNA"/>
</dbReference>
<reference evidence="2 3" key="1">
    <citation type="submission" date="2018-06" db="EMBL/GenBank/DDBJ databases">
        <authorList>
            <consortium name="Pathogen Informatics"/>
            <person name="Doyle S."/>
        </authorList>
    </citation>
    <scope>NUCLEOTIDE SEQUENCE [LARGE SCALE GENOMIC DNA]</scope>
    <source>
        <strain evidence="2 3">NCTC13316</strain>
    </source>
</reference>
<keyword evidence="3" id="KW-1185">Reference proteome</keyword>
<evidence type="ECO:0000313" key="2">
    <source>
        <dbReference type="EMBL" id="STX52649.1"/>
    </source>
</evidence>
<accession>A0A378JR39</accession>
<dbReference type="RefSeq" id="WP_115332183.1">
    <property type="nucleotide sequence ID" value="NZ_CAAAHP010000003.1"/>
</dbReference>
<proteinExistence type="predicted"/>
<evidence type="ECO:0000256" key="1">
    <source>
        <dbReference type="SAM" id="MobiDB-lite"/>
    </source>
</evidence>
<gene>
    <name evidence="2" type="ORF">NCTC13316_02771</name>
</gene>
<sequence length="113" mass="12728">MTEGENKKEVSKDISNPLKKNDKSNKSNQPDSPNLKLRKLTIDPLRPMEGATELAEKIKNELALEATTNDLTQKKFFGIDEDNPLCNNVPDYQITDVEHSIDEDSNQSDAKIK</sequence>
<dbReference type="Proteomes" id="UP000254794">
    <property type="component" value="Unassembled WGS sequence"/>
</dbReference>
<feature type="compositionally biased region" description="Basic and acidic residues" evidence="1">
    <location>
        <begin position="1"/>
        <end position="12"/>
    </location>
</feature>
<evidence type="ECO:0000313" key="3">
    <source>
        <dbReference type="Proteomes" id="UP000254794"/>
    </source>
</evidence>
<organism evidence="2 3">
    <name type="scientific">Legionella busanensis</name>
    <dbReference type="NCBI Taxonomy" id="190655"/>
    <lineage>
        <taxon>Bacteria</taxon>
        <taxon>Pseudomonadati</taxon>
        <taxon>Pseudomonadota</taxon>
        <taxon>Gammaproteobacteria</taxon>
        <taxon>Legionellales</taxon>
        <taxon>Legionellaceae</taxon>
        <taxon>Legionella</taxon>
    </lineage>
</organism>
<protein>
    <submittedName>
        <fullName evidence="2">Uncharacterized protein</fullName>
    </submittedName>
</protein>